<organism evidence="2 3">
    <name type="scientific">Pseudonocardia acidicola</name>
    <dbReference type="NCBI Taxonomy" id="2724939"/>
    <lineage>
        <taxon>Bacteria</taxon>
        <taxon>Bacillati</taxon>
        <taxon>Actinomycetota</taxon>
        <taxon>Actinomycetes</taxon>
        <taxon>Pseudonocardiales</taxon>
        <taxon>Pseudonocardiaceae</taxon>
        <taxon>Pseudonocardia</taxon>
    </lineage>
</organism>
<evidence type="ECO:0000259" key="1">
    <source>
        <dbReference type="Pfam" id="PF03061"/>
    </source>
</evidence>
<reference evidence="2 3" key="1">
    <citation type="submission" date="2020-04" db="EMBL/GenBank/DDBJ databases">
        <authorList>
            <person name="Klaysubun C."/>
            <person name="Duangmal K."/>
            <person name="Lipun K."/>
        </authorList>
    </citation>
    <scope>NUCLEOTIDE SEQUENCE [LARGE SCALE GENOMIC DNA]</scope>
    <source>
        <strain evidence="2 3">K10HN5</strain>
    </source>
</reference>
<dbReference type="CDD" id="cd03443">
    <property type="entry name" value="PaaI_thioesterase"/>
    <property type="match status" value="1"/>
</dbReference>
<dbReference type="Proteomes" id="UP000820669">
    <property type="component" value="Unassembled WGS sequence"/>
</dbReference>
<name>A0ABX1S536_9PSEU</name>
<comment type="caution">
    <text evidence="2">The sequence shown here is derived from an EMBL/GenBank/DDBJ whole genome shotgun (WGS) entry which is preliminary data.</text>
</comment>
<keyword evidence="3" id="KW-1185">Reference proteome</keyword>
<dbReference type="EMBL" id="JAAXLA010000006">
    <property type="protein sequence ID" value="NMH96698.1"/>
    <property type="molecule type" value="Genomic_DNA"/>
</dbReference>
<sequence>MGLAGAAGGWSAFLDLPDGSTGTATVDSTTHFLRGVSAGHVEAAARPLHAGRSVIVIGTEVRDADGRPVGRVTRTRAVLR</sequence>
<proteinExistence type="predicted"/>
<protein>
    <submittedName>
        <fullName evidence="2">PaaI family thioesterase</fullName>
    </submittedName>
</protein>
<dbReference type="Gene3D" id="3.10.129.10">
    <property type="entry name" value="Hotdog Thioesterase"/>
    <property type="match status" value="1"/>
</dbReference>
<dbReference type="InterPro" id="IPR006683">
    <property type="entry name" value="Thioestr_dom"/>
</dbReference>
<dbReference type="SUPFAM" id="SSF54637">
    <property type="entry name" value="Thioesterase/thiol ester dehydrase-isomerase"/>
    <property type="match status" value="1"/>
</dbReference>
<gene>
    <name evidence="2" type="ORF">HF526_05120</name>
</gene>
<dbReference type="Pfam" id="PF03061">
    <property type="entry name" value="4HBT"/>
    <property type="match status" value="1"/>
</dbReference>
<feature type="domain" description="Thioesterase" evidence="1">
    <location>
        <begin position="20"/>
        <end position="67"/>
    </location>
</feature>
<dbReference type="InterPro" id="IPR029069">
    <property type="entry name" value="HotDog_dom_sf"/>
</dbReference>
<evidence type="ECO:0000313" key="2">
    <source>
        <dbReference type="EMBL" id="NMH96698.1"/>
    </source>
</evidence>
<evidence type="ECO:0000313" key="3">
    <source>
        <dbReference type="Proteomes" id="UP000820669"/>
    </source>
</evidence>
<accession>A0ABX1S536</accession>